<dbReference type="InterPro" id="IPR021952">
    <property type="entry name" value="Flpp3-like"/>
</dbReference>
<evidence type="ECO:0000313" key="2">
    <source>
        <dbReference type="EMBL" id="AIT09626.1"/>
    </source>
</evidence>
<dbReference type="Pfam" id="PF12092">
    <property type="entry name" value="DUF3568"/>
    <property type="match status" value="1"/>
</dbReference>
<dbReference type="HOGENOM" id="CLU_157153_0_0_6"/>
<dbReference type="OrthoDB" id="5604680at2"/>
<dbReference type="KEGG" id="frf:LO80_06390"/>
<dbReference type="STRING" id="1547445.LO80_06390"/>
<evidence type="ECO:0000256" key="1">
    <source>
        <dbReference type="SAM" id="SignalP"/>
    </source>
</evidence>
<evidence type="ECO:0000313" key="3">
    <source>
        <dbReference type="Proteomes" id="UP000029672"/>
    </source>
</evidence>
<dbReference type="RefSeq" id="WP_040009680.1">
    <property type="nucleotide sequence ID" value="NZ_CP009574.1"/>
</dbReference>
<dbReference type="Proteomes" id="UP000029672">
    <property type="component" value="Chromosome"/>
</dbReference>
<keyword evidence="1" id="KW-0732">Signal</keyword>
<accession>A0A097EQ09</accession>
<protein>
    <submittedName>
        <fullName evidence="2">Membrane protein</fullName>
    </submittedName>
</protein>
<keyword evidence="3" id="KW-1185">Reference proteome</keyword>
<dbReference type="eggNOG" id="ENOG502ZPNY">
    <property type="taxonomic scope" value="Bacteria"/>
</dbReference>
<reference evidence="2 3" key="1">
    <citation type="submission" date="2014-10" db="EMBL/GenBank/DDBJ databases">
        <title>Whole genome sequence of Francisella endociliophora strain FSC1006, isolated from a laboratory culture of the marine ciliate Euplotes raikovi.</title>
        <authorList>
            <person name="Granberg M."/>
            <person name="Backman S."/>
            <person name="Lundmark E."/>
            <person name="Nilsson E."/>
            <person name="Karlsson E."/>
            <person name="Thelaus J."/>
            <person name="Ohrman C."/>
            <person name="Larkeryd A."/>
            <person name="Stenberg P."/>
        </authorList>
    </citation>
    <scope>NUCLEOTIDE SEQUENCE [LARGE SCALE GENOMIC DNA]</scope>
    <source>
        <strain evidence="2 3">FSC1006</strain>
    </source>
</reference>
<name>A0A097EQ09_9GAMM</name>
<gene>
    <name evidence="2" type="ORF">LO80_06390</name>
</gene>
<organism evidence="2 3">
    <name type="scientific">Candidatus Francisella endociliophora</name>
    <dbReference type="NCBI Taxonomy" id="653937"/>
    <lineage>
        <taxon>Bacteria</taxon>
        <taxon>Pseudomonadati</taxon>
        <taxon>Pseudomonadota</taxon>
        <taxon>Gammaproteobacteria</taxon>
        <taxon>Thiotrichales</taxon>
        <taxon>Francisellaceae</taxon>
        <taxon>Francisella</taxon>
    </lineage>
</organism>
<feature type="signal peptide" evidence="1">
    <location>
        <begin position="1"/>
        <end position="24"/>
    </location>
</feature>
<feature type="chain" id="PRO_5001930084" evidence="1">
    <location>
        <begin position="25"/>
        <end position="132"/>
    </location>
</feature>
<dbReference type="EMBL" id="CP009574">
    <property type="protein sequence ID" value="AIT09626.1"/>
    <property type="molecule type" value="Genomic_DNA"/>
</dbReference>
<proteinExistence type="predicted"/>
<sequence length="132" mass="14350">MYKKIRLILLSIFIAISLNSCVVAAILIGTAAVAGGAVYYVNGNYIIEVPKDLRSVYNATIKAIQMDSKYKLLSQSYADNTAEVKASYGGQNISINLSSIKNRSTEIKIRIGTLGDERQSADLANEITKNIT</sequence>
<dbReference type="AlphaFoldDB" id="A0A097EQ09"/>